<sequence length="192" mass="21343">MKLLNLKTKCPPTTSPTSAPTNSLAVEPEDIDVNVEIEDKDNAYVAADGLIEGLYYGREVYQNGQTITDDSQFTLSKSKSKIGPDVGGTTNLTTFIKTMNLKKLDYFHGECYQDKTSSIFSKKMETSFYVSLDQERMPCPVQRKDSCNTTDIRMTLEKLYKSPEGTKDLPNLTVASLKGDVNNKQVKISNSS</sequence>
<evidence type="ECO:0000313" key="2">
    <source>
        <dbReference type="WBParaSite" id="RSKR_0000513900.1"/>
    </source>
</evidence>
<reference evidence="2" key="1">
    <citation type="submission" date="2016-11" db="UniProtKB">
        <authorList>
            <consortium name="WormBaseParasite"/>
        </authorList>
    </citation>
    <scope>IDENTIFICATION</scope>
    <source>
        <strain evidence="2">KR3021</strain>
    </source>
</reference>
<name>A0AC35TWR4_9BILA</name>
<protein>
    <submittedName>
        <fullName evidence="2">Uncharacterized protein</fullName>
    </submittedName>
</protein>
<dbReference type="Proteomes" id="UP000095286">
    <property type="component" value="Unplaced"/>
</dbReference>
<proteinExistence type="predicted"/>
<dbReference type="WBParaSite" id="RSKR_0000513900.1">
    <property type="protein sequence ID" value="RSKR_0000513900.1"/>
    <property type="gene ID" value="RSKR_0000513900"/>
</dbReference>
<organism evidence="1 2">
    <name type="scientific">Rhabditophanes sp. KR3021</name>
    <dbReference type="NCBI Taxonomy" id="114890"/>
    <lineage>
        <taxon>Eukaryota</taxon>
        <taxon>Metazoa</taxon>
        <taxon>Ecdysozoa</taxon>
        <taxon>Nematoda</taxon>
        <taxon>Chromadorea</taxon>
        <taxon>Rhabditida</taxon>
        <taxon>Tylenchina</taxon>
        <taxon>Panagrolaimomorpha</taxon>
        <taxon>Strongyloidoidea</taxon>
        <taxon>Alloionematidae</taxon>
        <taxon>Rhabditophanes</taxon>
    </lineage>
</organism>
<accession>A0AC35TWR4</accession>
<evidence type="ECO:0000313" key="1">
    <source>
        <dbReference type="Proteomes" id="UP000095286"/>
    </source>
</evidence>